<protein>
    <submittedName>
        <fullName evidence="9">Cytochrome c oxidase accessory protein CcoG</fullName>
    </submittedName>
</protein>
<keyword evidence="3" id="KW-0479">Metal-binding</keyword>
<keyword evidence="1" id="KW-0813">Transport</keyword>
<dbReference type="Pfam" id="PF13746">
    <property type="entry name" value="Fer4_18"/>
    <property type="match status" value="1"/>
</dbReference>
<keyword evidence="7" id="KW-0812">Transmembrane</keyword>
<dbReference type="PANTHER" id="PTHR30176:SF3">
    <property type="entry name" value="FERREDOXIN-TYPE PROTEIN NAPH"/>
    <property type="match status" value="1"/>
</dbReference>
<evidence type="ECO:0000313" key="10">
    <source>
        <dbReference type="Proteomes" id="UP000257127"/>
    </source>
</evidence>
<dbReference type="PROSITE" id="PS51379">
    <property type="entry name" value="4FE4S_FER_2"/>
    <property type="match status" value="1"/>
</dbReference>
<reference evidence="9 10" key="1">
    <citation type="submission" date="2018-08" db="EMBL/GenBank/DDBJ databases">
        <title>The draft genome squence of Brumimicrobium sp. N62.</title>
        <authorList>
            <person name="Du Z.-J."/>
            <person name="Luo H.-R."/>
        </authorList>
    </citation>
    <scope>NUCLEOTIDE SEQUENCE [LARGE SCALE GENOMIC DNA]</scope>
    <source>
        <strain evidence="9 10">N62</strain>
    </source>
</reference>
<dbReference type="GO" id="GO:0051539">
    <property type="term" value="F:4 iron, 4 sulfur cluster binding"/>
    <property type="evidence" value="ECO:0007669"/>
    <property type="project" value="UniProtKB-KW"/>
</dbReference>
<keyword evidence="2" id="KW-0004">4Fe-4S</keyword>
<feature type="transmembrane region" description="Helical" evidence="7">
    <location>
        <begin position="155"/>
        <end position="175"/>
    </location>
</feature>
<evidence type="ECO:0000256" key="3">
    <source>
        <dbReference type="ARBA" id="ARBA00022723"/>
    </source>
</evidence>
<dbReference type="GO" id="GO:0046872">
    <property type="term" value="F:metal ion binding"/>
    <property type="evidence" value="ECO:0007669"/>
    <property type="project" value="UniProtKB-KW"/>
</dbReference>
<keyword evidence="4" id="KW-0249">Electron transport</keyword>
<accession>A0A3E1EUZ9</accession>
<dbReference type="Pfam" id="PF12801">
    <property type="entry name" value="Fer4_5"/>
    <property type="match status" value="1"/>
</dbReference>
<organism evidence="9 10">
    <name type="scientific">Brumimicrobium aurantiacum</name>
    <dbReference type="NCBI Taxonomy" id="1737063"/>
    <lineage>
        <taxon>Bacteria</taxon>
        <taxon>Pseudomonadati</taxon>
        <taxon>Bacteroidota</taxon>
        <taxon>Flavobacteriia</taxon>
        <taxon>Flavobacteriales</taxon>
        <taxon>Crocinitomicaceae</taxon>
        <taxon>Brumimicrobium</taxon>
    </lineage>
</organism>
<feature type="transmembrane region" description="Helical" evidence="7">
    <location>
        <begin position="332"/>
        <end position="352"/>
    </location>
</feature>
<feature type="transmembrane region" description="Helical" evidence="7">
    <location>
        <begin position="190"/>
        <end position="209"/>
    </location>
</feature>
<dbReference type="InterPro" id="IPR017900">
    <property type="entry name" value="4Fe4S_Fe_S_CS"/>
</dbReference>
<gene>
    <name evidence="9" type="primary">ccoG</name>
    <name evidence="9" type="ORF">DXU93_13155</name>
</gene>
<dbReference type="InterPro" id="IPR017896">
    <property type="entry name" value="4Fe4S_Fe-S-bd"/>
</dbReference>
<dbReference type="Pfam" id="PF11614">
    <property type="entry name" value="FixG_C"/>
    <property type="match status" value="1"/>
</dbReference>
<evidence type="ECO:0000256" key="1">
    <source>
        <dbReference type="ARBA" id="ARBA00022448"/>
    </source>
</evidence>
<feature type="transmembrane region" description="Helical" evidence="7">
    <location>
        <begin position="81"/>
        <end position="107"/>
    </location>
</feature>
<feature type="domain" description="4Fe-4S ferredoxin-type" evidence="8">
    <location>
        <begin position="255"/>
        <end position="283"/>
    </location>
</feature>
<dbReference type="SUPFAM" id="SSF54862">
    <property type="entry name" value="4Fe-4S ferredoxins"/>
    <property type="match status" value="1"/>
</dbReference>
<dbReference type="PANTHER" id="PTHR30176">
    <property type="entry name" value="FERREDOXIN-TYPE PROTEIN NAPH"/>
    <property type="match status" value="1"/>
</dbReference>
<name>A0A3E1EUZ9_9FLAO</name>
<dbReference type="RefSeq" id="WP_116881767.1">
    <property type="nucleotide sequence ID" value="NZ_QURB01000009.1"/>
</dbReference>
<keyword evidence="10" id="KW-1185">Reference proteome</keyword>
<dbReference type="AlphaFoldDB" id="A0A3E1EUZ9"/>
<dbReference type="EMBL" id="QURB01000009">
    <property type="protein sequence ID" value="RFC53375.1"/>
    <property type="molecule type" value="Genomic_DNA"/>
</dbReference>
<dbReference type="InterPro" id="IPR032879">
    <property type="entry name" value="FixG_C"/>
</dbReference>
<dbReference type="Gene3D" id="1.10.1060.10">
    <property type="entry name" value="Alpha-helical ferredoxin"/>
    <property type="match status" value="1"/>
</dbReference>
<dbReference type="NCBIfam" id="TIGR02745">
    <property type="entry name" value="ccoG_rdxA_fixG"/>
    <property type="match status" value="1"/>
</dbReference>
<proteinExistence type="predicted"/>
<comment type="caution">
    <text evidence="9">The sequence shown here is derived from an EMBL/GenBank/DDBJ whole genome shotgun (WGS) entry which is preliminary data.</text>
</comment>
<sequence length="463" mass="53586">MVEEEFRNKISTVDEKGKRVWIFPKKPSGKFYSKRKITSYLLLALLFAIPFFKIDGEPFLMFNIVEGKFSLFGQVFWPQDLYIFALITIIMVLFIILFTVIFGRLFCGWICPQTIFMEMVFRRIEYWIEGDWTAQKKLAKSEWNAEKIKKRALKYSIFFIISFIIANTFLSYIIGYEEVWDIATSAPSEHIVGFIAILIFTFIFFMVFLKLREQVCTTICPYGRLQGVLLDSKSLNVIYDYKRGENRAKFSKKIDRKEAGLGDCIDCNQCVNVCPTGIDIRNGIQLECVNCTACIDACDFMMEKTNQPKGLIRYDSEDGVSKNERFKFTTRVKAYTFVLIALVGLLTTMLVLRSDFEVTILRTRGTVFEHNTDGEIYNIYDLSILNKTNRDLPVKLKLMNHAGRIQMIGDEILLKSRDDIQSKFIIYIPEDEIKSLKTTVEIGIYEGDNLVETTSTKFIAPKI</sequence>
<evidence type="ECO:0000256" key="4">
    <source>
        <dbReference type="ARBA" id="ARBA00022982"/>
    </source>
</evidence>
<keyword evidence="7" id="KW-0472">Membrane</keyword>
<keyword evidence="7" id="KW-1133">Transmembrane helix</keyword>
<dbReference type="GO" id="GO:0005886">
    <property type="term" value="C:plasma membrane"/>
    <property type="evidence" value="ECO:0007669"/>
    <property type="project" value="TreeGrafter"/>
</dbReference>
<dbReference type="OrthoDB" id="9811700at2"/>
<evidence type="ECO:0000313" key="9">
    <source>
        <dbReference type="EMBL" id="RFC53375.1"/>
    </source>
</evidence>
<dbReference type="Proteomes" id="UP000257127">
    <property type="component" value="Unassembled WGS sequence"/>
</dbReference>
<feature type="transmembrane region" description="Helical" evidence="7">
    <location>
        <begin position="37"/>
        <end position="54"/>
    </location>
</feature>
<keyword evidence="5" id="KW-0408">Iron</keyword>
<dbReference type="InterPro" id="IPR009051">
    <property type="entry name" value="Helical_ferredxn"/>
</dbReference>
<dbReference type="InterPro" id="IPR013783">
    <property type="entry name" value="Ig-like_fold"/>
</dbReference>
<dbReference type="Gene3D" id="2.60.40.10">
    <property type="entry name" value="Immunoglobulins"/>
    <property type="match status" value="1"/>
</dbReference>
<evidence type="ECO:0000256" key="7">
    <source>
        <dbReference type="SAM" id="Phobius"/>
    </source>
</evidence>
<evidence type="ECO:0000256" key="5">
    <source>
        <dbReference type="ARBA" id="ARBA00023004"/>
    </source>
</evidence>
<evidence type="ECO:0000256" key="6">
    <source>
        <dbReference type="ARBA" id="ARBA00023014"/>
    </source>
</evidence>
<evidence type="ECO:0000259" key="8">
    <source>
        <dbReference type="PROSITE" id="PS51379"/>
    </source>
</evidence>
<keyword evidence="6" id="KW-0411">Iron-sulfur</keyword>
<dbReference type="InterPro" id="IPR014116">
    <property type="entry name" value="Cyt_c_oxidase_cbb3_FixG"/>
</dbReference>
<dbReference type="InterPro" id="IPR051684">
    <property type="entry name" value="Electron_Trans/Redox"/>
</dbReference>
<evidence type="ECO:0000256" key="2">
    <source>
        <dbReference type="ARBA" id="ARBA00022485"/>
    </source>
</evidence>
<dbReference type="PROSITE" id="PS00198">
    <property type="entry name" value="4FE4S_FER_1"/>
    <property type="match status" value="1"/>
</dbReference>